<dbReference type="Proteomes" id="UP001160483">
    <property type="component" value="Unassembled WGS sequence"/>
</dbReference>
<organism evidence="2 5">
    <name type="scientific">Peronospora belbahrii</name>
    <dbReference type="NCBI Taxonomy" id="622444"/>
    <lineage>
        <taxon>Eukaryota</taxon>
        <taxon>Sar</taxon>
        <taxon>Stramenopiles</taxon>
        <taxon>Oomycota</taxon>
        <taxon>Peronosporomycetes</taxon>
        <taxon>Peronosporales</taxon>
        <taxon>Peronosporaceae</taxon>
        <taxon>Peronospora</taxon>
    </lineage>
</organism>
<evidence type="ECO:0000313" key="4">
    <source>
        <dbReference type="Proteomes" id="UP001158986"/>
    </source>
</evidence>
<evidence type="ECO:0000313" key="5">
    <source>
        <dbReference type="Proteomes" id="UP001160483"/>
    </source>
</evidence>
<dbReference type="Proteomes" id="UP001158986">
    <property type="component" value="Unassembled WGS sequence"/>
</dbReference>
<keyword evidence="4" id="KW-1185">Reference proteome</keyword>
<comment type="caution">
    <text evidence="2">The sequence shown here is derived from an EMBL/GenBank/DDBJ whole genome shotgun (WGS) entry which is preliminary data.</text>
</comment>
<evidence type="ECO:0000256" key="1">
    <source>
        <dbReference type="SAM" id="MobiDB-lite"/>
    </source>
</evidence>
<name>A0AAU9KXJ1_9STRA</name>
<reference evidence="2 4" key="1">
    <citation type="submission" date="2021-11" db="EMBL/GenBank/DDBJ databases">
        <authorList>
            <person name="Islam A."/>
            <person name="Islam S."/>
            <person name="Flora M.S."/>
            <person name="Rahman M."/>
            <person name="Ziaur R.M."/>
            <person name="Epstein J.H."/>
            <person name="Hassan M."/>
            <person name="Klassen M."/>
            <person name="Woodard K."/>
            <person name="Webb A."/>
            <person name="Webby R.J."/>
            <person name="El Zowalaty M.E."/>
        </authorList>
    </citation>
    <scope>NUCLEOTIDE SEQUENCE</scope>
    <source>
        <strain evidence="3">Pbs1</strain>
        <strain evidence="2">Pbs3</strain>
    </source>
</reference>
<dbReference type="EMBL" id="CAKLCB010000242">
    <property type="protein sequence ID" value="CAH0517489.1"/>
    <property type="molecule type" value="Genomic_DNA"/>
</dbReference>
<accession>A0AAU9KXJ1</accession>
<protein>
    <submittedName>
        <fullName evidence="2">Uncharacterized protein</fullName>
    </submittedName>
</protein>
<evidence type="ECO:0000313" key="2">
    <source>
        <dbReference type="EMBL" id="CAH0478504.1"/>
    </source>
</evidence>
<sequence length="320" mass="36423">MKVTVYIVTPGSASARRICWYTGTSDAQVEMAIRMQLEIPQGMNFLLRDTDDDIVPVSSTLPTGHRYTLVLPKGYQFEDVTLRRDETCQVRNRTVSSVDDDNDDDDVSVITPEQMTVASSSTMKRKRYEGDRNVSNSTTSSPHDDRVSSILPATQSESMLPRSIAPIIAQFIHTFTEPIANDDNVSFIPNSGRFALYALYCQIVQDSKYHPKREDVFYKMTSMHGKVDRQRVVRFYKCLAQNEEGTEFIQHKPQGKGVLLRKYRDVDNSGQLKDVVKSAPFISWLKLDPNEVVALYVRFIHSFTPIVKSDFRAQTSHVHL</sequence>
<dbReference type="EMBL" id="CAKKTJ010000258">
    <property type="protein sequence ID" value="CAH0478504.1"/>
    <property type="molecule type" value="Genomic_DNA"/>
</dbReference>
<feature type="region of interest" description="Disordered" evidence="1">
    <location>
        <begin position="117"/>
        <end position="148"/>
    </location>
</feature>
<proteinExistence type="predicted"/>
<evidence type="ECO:0000313" key="3">
    <source>
        <dbReference type="EMBL" id="CAH0517489.1"/>
    </source>
</evidence>
<gene>
    <name evidence="3" type="ORF">PBS001_LOCUS4098</name>
    <name evidence="2" type="ORF">PBS003_LOCUS5197</name>
</gene>
<dbReference type="AlphaFoldDB" id="A0AAU9KXJ1"/>